<evidence type="ECO:0000313" key="3">
    <source>
        <dbReference type="EMBL" id="OJG89369.1"/>
    </source>
</evidence>
<evidence type="ECO:0000313" key="2">
    <source>
        <dbReference type="EMBL" id="ALS03216.1"/>
    </source>
</evidence>
<keyword evidence="1" id="KW-0812">Transmembrane</keyword>
<gene>
    <name evidence="2" type="ORF">ATZ33_18100</name>
    <name evidence="3" type="ORF">RV15_GL001676</name>
</gene>
<reference evidence="3 5" key="1">
    <citation type="submission" date="2014-12" db="EMBL/GenBank/DDBJ databases">
        <title>Draft genome sequences of 29 type strains of Enterococci.</title>
        <authorList>
            <person name="Zhong Z."/>
            <person name="Sun Z."/>
            <person name="Liu W."/>
            <person name="Zhang W."/>
            <person name="Zhang H."/>
        </authorList>
    </citation>
    <scope>NUCLEOTIDE SEQUENCE [LARGE SCALE GENOMIC DNA]</scope>
    <source>
        <strain evidence="3 5">DSM 22801</strain>
    </source>
</reference>
<dbReference type="EMBL" id="JXLC01000023">
    <property type="protein sequence ID" value="OJG89369.1"/>
    <property type="molecule type" value="Genomic_DNA"/>
</dbReference>
<keyword evidence="4" id="KW-1185">Reference proteome</keyword>
<feature type="transmembrane region" description="Helical" evidence="1">
    <location>
        <begin position="138"/>
        <end position="160"/>
    </location>
</feature>
<protein>
    <recommendedName>
        <fullName evidence="6">DUF1700 domain-containing protein</fullName>
    </recommendedName>
</protein>
<organism evidence="3 5">
    <name type="scientific">Enterococcus silesiacus</name>
    <dbReference type="NCBI Taxonomy" id="332949"/>
    <lineage>
        <taxon>Bacteria</taxon>
        <taxon>Bacillati</taxon>
        <taxon>Bacillota</taxon>
        <taxon>Bacilli</taxon>
        <taxon>Lactobacillales</taxon>
        <taxon>Enterococcaceae</taxon>
        <taxon>Enterococcus</taxon>
    </lineage>
</organism>
<dbReference type="Proteomes" id="UP000183039">
    <property type="component" value="Unassembled WGS sequence"/>
</dbReference>
<dbReference type="AlphaFoldDB" id="A0A0S3KG08"/>
<feature type="transmembrane region" description="Helical" evidence="1">
    <location>
        <begin position="78"/>
        <end position="99"/>
    </location>
</feature>
<keyword evidence="1" id="KW-1133">Transmembrane helix</keyword>
<name>A0A0S3KG08_9ENTE</name>
<evidence type="ECO:0000313" key="5">
    <source>
        <dbReference type="Proteomes" id="UP000183039"/>
    </source>
</evidence>
<reference evidence="2 4" key="2">
    <citation type="submission" date="2015-12" db="EMBL/GenBank/DDBJ databases">
        <authorList>
            <person name="Lauer A."/>
            <person name="Humrighouse B."/>
            <person name="Loparev V."/>
            <person name="Shewmaker P.L."/>
            <person name="Whitney A.M."/>
            <person name="McLaughlin R.W."/>
        </authorList>
    </citation>
    <scope>NUCLEOTIDE SEQUENCE [LARGE SCALE GENOMIC DNA]</scope>
    <source>
        <strain evidence="2 4">LMG 23085</strain>
    </source>
</reference>
<accession>A0A0S3KG08</accession>
<evidence type="ECO:0000313" key="4">
    <source>
        <dbReference type="Proteomes" id="UP000065511"/>
    </source>
</evidence>
<dbReference type="OrthoDB" id="2867550at2"/>
<evidence type="ECO:0000256" key="1">
    <source>
        <dbReference type="SAM" id="Phobius"/>
    </source>
</evidence>
<proteinExistence type="predicted"/>
<feature type="transmembrane region" description="Helical" evidence="1">
    <location>
        <begin position="106"/>
        <end position="126"/>
    </location>
</feature>
<dbReference type="KEGG" id="ess:ATZ33_18100"/>
<evidence type="ECO:0008006" key="6">
    <source>
        <dbReference type="Google" id="ProtNLM"/>
    </source>
</evidence>
<dbReference type="Proteomes" id="UP000065511">
    <property type="component" value="Chromosome"/>
</dbReference>
<dbReference type="RefSeq" id="WP_071878672.1">
    <property type="nucleotide sequence ID" value="NZ_JXLC01000023.1"/>
</dbReference>
<dbReference type="Pfam" id="PF22564">
    <property type="entry name" value="HAAS"/>
    <property type="match status" value="1"/>
</dbReference>
<dbReference type="EMBL" id="CP013614">
    <property type="protein sequence ID" value="ALS03216.1"/>
    <property type="molecule type" value="Genomic_DNA"/>
</dbReference>
<sequence>MKNETDSYLLTVATHLDKLTVTEKNDILEEISGHIEDSLNAGVSEAEILKNLGDPASLARSFVGTNLLKNPTFNLKQILKIITFYAKTGFSGMVIVPFLSIMSFALYIFALFAVIAGAIITVAAFFGVQLPFVLNLGFWSAPPIAAFPITAVFGLSFYLLSKYLWRTLKKYLVQISKQHQKIAQG</sequence>
<keyword evidence="1" id="KW-0472">Membrane</keyword>